<dbReference type="InterPro" id="IPR039445">
    <property type="entry name" value="DauR-like_HTH"/>
</dbReference>
<evidence type="ECO:0008006" key="5">
    <source>
        <dbReference type="Google" id="ProtNLM"/>
    </source>
</evidence>
<proteinExistence type="predicted"/>
<evidence type="ECO:0000313" key="4">
    <source>
        <dbReference type="Proteomes" id="UP000612585"/>
    </source>
</evidence>
<accession>A0A8J3Z3P4</accession>
<evidence type="ECO:0000259" key="1">
    <source>
        <dbReference type="Pfam" id="PF08348"/>
    </source>
</evidence>
<dbReference type="Pfam" id="PF13309">
    <property type="entry name" value="HTH_22"/>
    <property type="match status" value="1"/>
</dbReference>
<organism evidence="3 4">
    <name type="scientific">Virgisporangium aurantiacum</name>
    <dbReference type="NCBI Taxonomy" id="175570"/>
    <lineage>
        <taxon>Bacteria</taxon>
        <taxon>Bacillati</taxon>
        <taxon>Actinomycetota</taxon>
        <taxon>Actinomycetes</taxon>
        <taxon>Micromonosporales</taxon>
        <taxon>Micromonosporaceae</taxon>
        <taxon>Virgisporangium</taxon>
    </lineage>
</organism>
<feature type="domain" description="YheO-like" evidence="1">
    <location>
        <begin position="8"/>
        <end position="105"/>
    </location>
</feature>
<dbReference type="InterPro" id="IPR013559">
    <property type="entry name" value="YheO"/>
</dbReference>
<dbReference type="Proteomes" id="UP000612585">
    <property type="component" value="Unassembled WGS sequence"/>
</dbReference>
<keyword evidence="4" id="KW-1185">Reference proteome</keyword>
<feature type="domain" description="Transcriptional regulator DauR-like HTH" evidence="2">
    <location>
        <begin position="132"/>
        <end position="192"/>
    </location>
</feature>
<protein>
    <recommendedName>
        <fullName evidence="5">Transcriptional regulator YheO</fullName>
    </recommendedName>
</protein>
<comment type="caution">
    <text evidence="3">The sequence shown here is derived from an EMBL/GenBank/DDBJ whole genome shotgun (WGS) entry which is preliminary data.</text>
</comment>
<dbReference type="RefSeq" id="WP_203993894.1">
    <property type="nucleotide sequence ID" value="NZ_BOPG01000023.1"/>
</dbReference>
<gene>
    <name evidence="3" type="ORF">Vau01_036330</name>
</gene>
<dbReference type="Pfam" id="PF08348">
    <property type="entry name" value="PAS_6"/>
    <property type="match status" value="1"/>
</dbReference>
<dbReference type="PANTHER" id="PTHR35568">
    <property type="entry name" value="TRANSCRIPTIONAL REGULATOR DAUR"/>
    <property type="match status" value="1"/>
</dbReference>
<evidence type="ECO:0000259" key="2">
    <source>
        <dbReference type="Pfam" id="PF13309"/>
    </source>
</evidence>
<reference evidence="3" key="1">
    <citation type="submission" date="2021-01" db="EMBL/GenBank/DDBJ databases">
        <title>Whole genome shotgun sequence of Virgisporangium aurantiacum NBRC 16421.</title>
        <authorList>
            <person name="Komaki H."/>
            <person name="Tamura T."/>
        </authorList>
    </citation>
    <scope>NUCLEOTIDE SEQUENCE</scope>
    <source>
        <strain evidence="3">NBRC 16421</strain>
    </source>
</reference>
<evidence type="ECO:0000313" key="3">
    <source>
        <dbReference type="EMBL" id="GIJ56117.1"/>
    </source>
</evidence>
<name>A0A8J3Z3P4_9ACTN</name>
<sequence>MAHPQWLAPVVPAVEAIVALFHPHVEAVVYDVDTDTVVAIWNPVSGRRPGDASLLEPELITAGAMYGPYAKVDVRGRTWTSVSVPLPSHNALLCLNFDRTVLDTAVSALTTFAAAVEPRPPALFERDWREEINLLVDGWCRAAQLPRRAMNAAQRRELVAHLDGKGVFGVRHSARHVATALGVSRATVYGLLKACRASFDGE</sequence>
<dbReference type="AlphaFoldDB" id="A0A8J3Z3P4"/>
<dbReference type="InterPro" id="IPR039446">
    <property type="entry name" value="DauR-like"/>
</dbReference>
<dbReference type="EMBL" id="BOPG01000023">
    <property type="protein sequence ID" value="GIJ56117.1"/>
    <property type="molecule type" value="Genomic_DNA"/>
</dbReference>
<dbReference type="PANTHER" id="PTHR35568:SF1">
    <property type="entry name" value="TRANSCRIPTIONAL REGULATOR DAUR"/>
    <property type="match status" value="1"/>
</dbReference>